<dbReference type="Proteomes" id="UP000525923">
    <property type="component" value="Unassembled WGS sequence"/>
</dbReference>
<dbReference type="GO" id="GO:0000155">
    <property type="term" value="F:phosphorelay sensor kinase activity"/>
    <property type="evidence" value="ECO:0007669"/>
    <property type="project" value="InterPro"/>
</dbReference>
<proteinExistence type="predicted"/>
<dbReference type="InterPro" id="IPR039506">
    <property type="entry name" value="SPOB_a"/>
</dbReference>
<dbReference type="Gene3D" id="3.30.565.30">
    <property type="entry name" value="Sporulation initiation phosphotransferase B (SpoOB), C-terminal domain"/>
    <property type="match status" value="1"/>
</dbReference>
<organism evidence="5 6">
    <name type="scientific">Planococcus koreensis</name>
    <dbReference type="NCBI Taxonomy" id="112331"/>
    <lineage>
        <taxon>Bacteria</taxon>
        <taxon>Bacillati</taxon>
        <taxon>Bacillota</taxon>
        <taxon>Bacilli</taxon>
        <taxon>Bacillales</taxon>
        <taxon>Caryophanaceae</taxon>
        <taxon>Planococcus</taxon>
    </lineage>
</organism>
<dbReference type="RefSeq" id="WP_135500682.1">
    <property type="nucleotide sequence ID" value="NZ_JACHHE010000005.1"/>
</dbReference>
<evidence type="ECO:0000313" key="6">
    <source>
        <dbReference type="Proteomes" id="UP000525923"/>
    </source>
</evidence>
<dbReference type="SUPFAM" id="SSF55890">
    <property type="entry name" value="Sporulation response regulatory protein Spo0B"/>
    <property type="match status" value="1"/>
</dbReference>
<evidence type="ECO:0000259" key="4">
    <source>
        <dbReference type="Pfam" id="PF14689"/>
    </source>
</evidence>
<comment type="caution">
    <text evidence="5">The sequence shown here is derived from an EMBL/GenBank/DDBJ whole genome shotgun (WGS) entry which is preliminary data.</text>
</comment>
<dbReference type="EC" id="2.7.-.-" evidence="5"/>
<keyword evidence="1" id="KW-0597">Phosphoprotein</keyword>
<name>A0A7W8CSY1_9BACL</name>
<dbReference type="InterPro" id="IPR016120">
    <property type="entry name" value="Sig_transdc_His_kin_SpoOB"/>
</dbReference>
<dbReference type="InterPro" id="IPR037100">
    <property type="entry name" value="Spo0B_C_sf"/>
</dbReference>
<sequence length="171" mass="18982">MDVSKSVVQSLRHARHDFLNELQLIGMYLDLGQPEKAKAMIRSHAEAAVHMSRLAGLAMPITEEWLLLSKWRYPELAIQTECTAEAGIAKLDGAFAGMLEKFAETVRPQMDPFVEYVCTISIWNENDSLAMKISLNGDWQGLQLPESSLDTAVIKCGSDGMEVAVRPQMEG</sequence>
<dbReference type="AlphaFoldDB" id="A0A7W8CSY1"/>
<keyword evidence="2 5" id="KW-0808">Transferase</keyword>
<feature type="domain" description="SpoOB alpha-helical" evidence="4">
    <location>
        <begin position="5"/>
        <end position="54"/>
    </location>
</feature>
<evidence type="ECO:0000256" key="2">
    <source>
        <dbReference type="ARBA" id="ARBA00022679"/>
    </source>
</evidence>
<evidence type="ECO:0000256" key="3">
    <source>
        <dbReference type="ARBA" id="ARBA00022777"/>
    </source>
</evidence>
<gene>
    <name evidence="5" type="ORF">HNQ44_002180</name>
</gene>
<dbReference type="Gene3D" id="1.10.287.130">
    <property type="match status" value="1"/>
</dbReference>
<dbReference type="OrthoDB" id="2375606at2"/>
<accession>A0A7W8CSY1</accession>
<evidence type="ECO:0000313" key="5">
    <source>
        <dbReference type="EMBL" id="MBB5180751.1"/>
    </source>
</evidence>
<reference evidence="5 6" key="1">
    <citation type="submission" date="2020-08" db="EMBL/GenBank/DDBJ databases">
        <title>Genomic Encyclopedia of Type Strains, Phase IV (KMG-IV): sequencing the most valuable type-strain genomes for metagenomic binning, comparative biology and taxonomic classification.</title>
        <authorList>
            <person name="Goeker M."/>
        </authorList>
    </citation>
    <scope>NUCLEOTIDE SEQUENCE [LARGE SCALE GENOMIC DNA]</scope>
    <source>
        <strain evidence="5 6">DSM 15895</strain>
    </source>
</reference>
<keyword evidence="3" id="KW-0418">Kinase</keyword>
<dbReference type="EMBL" id="JACHHE010000005">
    <property type="protein sequence ID" value="MBB5180751.1"/>
    <property type="molecule type" value="Genomic_DNA"/>
</dbReference>
<keyword evidence="6" id="KW-1185">Reference proteome</keyword>
<dbReference type="Pfam" id="PF14689">
    <property type="entry name" value="SPOB_a"/>
    <property type="match status" value="1"/>
</dbReference>
<evidence type="ECO:0000256" key="1">
    <source>
        <dbReference type="ARBA" id="ARBA00022553"/>
    </source>
</evidence>
<protein>
    <submittedName>
        <fullName evidence="5">Stage 0 sporulation protein B (Sporulation initiation phosphotransferase)</fullName>
        <ecNumber evidence="5">2.7.-.-</ecNumber>
    </submittedName>
</protein>